<dbReference type="Gene3D" id="1.10.760.10">
    <property type="entry name" value="Cytochrome c-like domain"/>
    <property type="match status" value="2"/>
</dbReference>
<protein>
    <submittedName>
        <fullName evidence="12">Cytochrome c4</fullName>
    </submittedName>
</protein>
<dbReference type="PIRSF" id="PIRSF000005">
    <property type="entry name" value="Cytochrome_c4"/>
    <property type="match status" value="1"/>
</dbReference>
<dbReference type="GO" id="GO:0042597">
    <property type="term" value="C:periplasmic space"/>
    <property type="evidence" value="ECO:0007669"/>
    <property type="project" value="UniProtKB-SubCell"/>
</dbReference>
<reference evidence="12 13" key="2">
    <citation type="journal article" date="2022" name="Mar. Drugs">
        <title>Bioassay-Guided Fractionation Leads to the Detection of Cholic Acid Generated by the Rare Thalassomonas sp.</title>
        <authorList>
            <person name="Pheiffer F."/>
            <person name="Schneider Y.K."/>
            <person name="Hansen E.H."/>
            <person name="Andersen J.H."/>
            <person name="Isaksson J."/>
            <person name="Busche T."/>
            <person name="R C."/>
            <person name="Kalinowski J."/>
            <person name="Zyl L.V."/>
            <person name="Trindade M."/>
        </authorList>
    </citation>
    <scope>NUCLEOTIDE SEQUENCE [LARGE SCALE GENOMIC DNA]</scope>
    <source>
        <strain evidence="12 13">A5K-106</strain>
    </source>
</reference>
<dbReference type="GO" id="GO:0009055">
    <property type="term" value="F:electron transfer activity"/>
    <property type="evidence" value="ECO:0007669"/>
    <property type="project" value="InterPro"/>
</dbReference>
<dbReference type="InterPro" id="IPR036909">
    <property type="entry name" value="Cyt_c-like_dom_sf"/>
</dbReference>
<dbReference type="SUPFAM" id="SSF46626">
    <property type="entry name" value="Cytochrome c"/>
    <property type="match status" value="2"/>
</dbReference>
<dbReference type="Proteomes" id="UP000032568">
    <property type="component" value="Chromosome"/>
</dbReference>
<feature type="binding site" description="axial binding residue" evidence="9">
    <location>
        <position position="39"/>
    </location>
    <ligand>
        <name>heme c</name>
        <dbReference type="ChEBI" id="CHEBI:61717"/>
        <label>1</label>
    </ligand>
    <ligandPart>
        <name>Fe</name>
        <dbReference type="ChEBI" id="CHEBI:18248"/>
    </ligandPart>
</feature>
<feature type="binding site" description="covalent" evidence="8">
    <location>
        <position position="136"/>
    </location>
    <ligand>
        <name>heme c</name>
        <dbReference type="ChEBI" id="CHEBI:61717"/>
        <label>2</label>
    </ligand>
</feature>
<evidence type="ECO:0000256" key="3">
    <source>
        <dbReference type="ARBA" id="ARBA00022617"/>
    </source>
</evidence>
<keyword evidence="10" id="KW-0732">Signal</keyword>
<proteinExistence type="predicted"/>
<organism evidence="12 13">
    <name type="scientific">Thalassomonas actiniarum</name>
    <dbReference type="NCBI Taxonomy" id="485447"/>
    <lineage>
        <taxon>Bacteria</taxon>
        <taxon>Pseudomonadati</taxon>
        <taxon>Pseudomonadota</taxon>
        <taxon>Gammaproteobacteria</taxon>
        <taxon>Alteromonadales</taxon>
        <taxon>Colwelliaceae</taxon>
        <taxon>Thalassomonas</taxon>
    </lineage>
</organism>
<comment type="subcellular location">
    <subcellularLocation>
        <location evidence="1">Periplasm</location>
    </subcellularLocation>
</comment>
<name>A0AAE9YQB2_9GAMM</name>
<evidence type="ECO:0000256" key="10">
    <source>
        <dbReference type="SAM" id="SignalP"/>
    </source>
</evidence>
<keyword evidence="2" id="KW-0813">Transport</keyword>
<dbReference type="RefSeq" id="WP_044835276.1">
    <property type="nucleotide sequence ID" value="NZ_CP059735.1"/>
</dbReference>
<evidence type="ECO:0000256" key="4">
    <source>
        <dbReference type="ARBA" id="ARBA00022723"/>
    </source>
</evidence>
<evidence type="ECO:0000256" key="9">
    <source>
        <dbReference type="PIRSR" id="PIRSR000005-2"/>
    </source>
</evidence>
<evidence type="ECO:0000313" key="12">
    <source>
        <dbReference type="EMBL" id="WDD99245.1"/>
    </source>
</evidence>
<dbReference type="InterPro" id="IPR009056">
    <property type="entry name" value="Cyt_c-like_dom"/>
</dbReference>
<dbReference type="Pfam" id="PF00034">
    <property type="entry name" value="Cytochrom_C"/>
    <property type="match status" value="2"/>
</dbReference>
<dbReference type="PANTHER" id="PTHR33751:SF9">
    <property type="entry name" value="CYTOCHROME C4"/>
    <property type="match status" value="1"/>
</dbReference>
<dbReference type="InterPro" id="IPR024167">
    <property type="entry name" value="Cytochrome_c4-like"/>
</dbReference>
<evidence type="ECO:0000256" key="8">
    <source>
        <dbReference type="PIRSR" id="PIRSR000005-1"/>
    </source>
</evidence>
<keyword evidence="6" id="KW-0249">Electron transport</keyword>
<feature type="binding site" description="axial binding residue" evidence="9">
    <location>
        <position position="183"/>
    </location>
    <ligand>
        <name>heme c</name>
        <dbReference type="ChEBI" id="CHEBI:61717"/>
        <label>2</label>
    </ligand>
    <ligandPart>
        <name>Fe</name>
        <dbReference type="ChEBI" id="CHEBI:18248"/>
    </ligandPart>
</feature>
<dbReference type="GO" id="GO:0005506">
    <property type="term" value="F:iron ion binding"/>
    <property type="evidence" value="ECO:0007669"/>
    <property type="project" value="InterPro"/>
</dbReference>
<dbReference type="InterPro" id="IPR050597">
    <property type="entry name" value="Cytochrome_c_Oxidase_Subunit"/>
</dbReference>
<evidence type="ECO:0000256" key="5">
    <source>
        <dbReference type="ARBA" id="ARBA00022764"/>
    </source>
</evidence>
<dbReference type="EMBL" id="CP059735">
    <property type="protein sequence ID" value="WDD99245.1"/>
    <property type="molecule type" value="Genomic_DNA"/>
</dbReference>
<feature type="binding site" description="covalent" evidence="8">
    <location>
        <position position="35"/>
    </location>
    <ligand>
        <name>heme c</name>
        <dbReference type="ChEBI" id="CHEBI:61717"/>
        <label>1</label>
    </ligand>
</feature>
<feature type="signal peptide" evidence="10">
    <location>
        <begin position="1"/>
        <end position="20"/>
    </location>
</feature>
<sequence>MKKMIFSLLLGLGLVNSALALEGNAEAGKAKSAMCAACHGADGNSPVPIYPNLAGQSGAYIAKQLADFKTGSATGGKQGRNDPVMAGMVAALSEQDMADLGAFFAAQTPAPGKGAANAAGKKLYFGGQAKRKITACVACHGADGKGMASAGFPAVAGQNLDYLKAQLVKFREGTRGNDNNSVMRNIAMRLSDDDIAAISEHMASLK</sequence>
<dbReference type="PANTHER" id="PTHR33751">
    <property type="entry name" value="CBB3-TYPE CYTOCHROME C OXIDASE SUBUNIT FIXP"/>
    <property type="match status" value="1"/>
</dbReference>
<keyword evidence="4 9" id="KW-0479">Metal-binding</keyword>
<reference evidence="12 13" key="1">
    <citation type="journal article" date="2015" name="Genome Announc.">
        <title>Draft Genome Sequences of Marine Isolates of Thalassomonas viridans and Thalassomonas actiniarum.</title>
        <authorList>
            <person name="Olonade I."/>
            <person name="van Zyl L.J."/>
            <person name="Trindade M."/>
        </authorList>
    </citation>
    <scope>NUCLEOTIDE SEQUENCE [LARGE SCALE GENOMIC DNA]</scope>
    <source>
        <strain evidence="12 13">A5K-106</strain>
    </source>
</reference>
<feature type="binding site" description="covalent" evidence="8">
    <location>
        <position position="38"/>
    </location>
    <ligand>
        <name>heme c</name>
        <dbReference type="ChEBI" id="CHEBI:61717"/>
        <label>1</label>
    </ligand>
</feature>
<keyword evidence="3 8" id="KW-0349">Heme</keyword>
<evidence type="ECO:0000259" key="11">
    <source>
        <dbReference type="PROSITE" id="PS51007"/>
    </source>
</evidence>
<evidence type="ECO:0000256" key="6">
    <source>
        <dbReference type="ARBA" id="ARBA00022982"/>
    </source>
</evidence>
<feature type="chain" id="PRO_5042029148" evidence="10">
    <location>
        <begin position="21"/>
        <end position="206"/>
    </location>
</feature>
<evidence type="ECO:0000256" key="2">
    <source>
        <dbReference type="ARBA" id="ARBA00022448"/>
    </source>
</evidence>
<feature type="binding site" description="covalent" evidence="8">
    <location>
        <position position="139"/>
    </location>
    <ligand>
        <name>heme c</name>
        <dbReference type="ChEBI" id="CHEBI:61717"/>
        <label>2</label>
    </ligand>
</feature>
<keyword evidence="7 9" id="KW-0408">Iron</keyword>
<keyword evidence="5" id="KW-0574">Periplasm</keyword>
<feature type="binding site" description="axial binding residue" evidence="9">
    <location>
        <position position="85"/>
    </location>
    <ligand>
        <name>heme c</name>
        <dbReference type="ChEBI" id="CHEBI:61717"/>
        <label>1</label>
    </ligand>
    <ligandPart>
        <name>Fe</name>
        <dbReference type="ChEBI" id="CHEBI:18248"/>
    </ligandPart>
</feature>
<feature type="domain" description="Cytochrome c" evidence="11">
    <location>
        <begin position="23"/>
        <end position="108"/>
    </location>
</feature>
<evidence type="ECO:0000256" key="1">
    <source>
        <dbReference type="ARBA" id="ARBA00004418"/>
    </source>
</evidence>
<dbReference type="GO" id="GO:0020037">
    <property type="term" value="F:heme binding"/>
    <property type="evidence" value="ECO:0007669"/>
    <property type="project" value="InterPro"/>
</dbReference>
<comment type="PTM">
    <text evidence="8">Binds 2 heme c groups covalently per subunit.</text>
</comment>
<dbReference type="AlphaFoldDB" id="A0AAE9YQB2"/>
<dbReference type="PROSITE" id="PS51007">
    <property type="entry name" value="CYTC"/>
    <property type="match status" value="2"/>
</dbReference>
<evidence type="ECO:0000313" key="13">
    <source>
        <dbReference type="Proteomes" id="UP000032568"/>
    </source>
</evidence>
<dbReference type="KEGG" id="tact:SG35_000710"/>
<gene>
    <name evidence="12" type="ORF">SG35_000710</name>
</gene>
<feature type="binding site" description="axial binding residue" evidence="9">
    <location>
        <position position="140"/>
    </location>
    <ligand>
        <name>heme c</name>
        <dbReference type="ChEBI" id="CHEBI:61717"/>
        <label>2</label>
    </ligand>
    <ligandPart>
        <name>Fe</name>
        <dbReference type="ChEBI" id="CHEBI:18248"/>
    </ligandPart>
</feature>
<accession>A0AAE9YQB2</accession>
<feature type="domain" description="Cytochrome c" evidence="11">
    <location>
        <begin position="115"/>
        <end position="206"/>
    </location>
</feature>
<evidence type="ECO:0000256" key="7">
    <source>
        <dbReference type="ARBA" id="ARBA00023004"/>
    </source>
</evidence>
<keyword evidence="13" id="KW-1185">Reference proteome</keyword>